<evidence type="ECO:0000256" key="11">
    <source>
        <dbReference type="SAM" id="Phobius"/>
    </source>
</evidence>
<gene>
    <name evidence="14" type="ORF">GCM10023195_51220</name>
</gene>
<dbReference type="GO" id="GO:0016301">
    <property type="term" value="F:kinase activity"/>
    <property type="evidence" value="ECO:0007669"/>
    <property type="project" value="UniProtKB-KW"/>
</dbReference>
<dbReference type="PROSITE" id="PS50109">
    <property type="entry name" value="HIS_KIN"/>
    <property type="match status" value="1"/>
</dbReference>
<evidence type="ECO:0000256" key="9">
    <source>
        <dbReference type="ARBA" id="ARBA00023012"/>
    </source>
</evidence>
<dbReference type="InterPro" id="IPR004358">
    <property type="entry name" value="Sig_transdc_His_kin-like_C"/>
</dbReference>
<evidence type="ECO:0000256" key="3">
    <source>
        <dbReference type="ARBA" id="ARBA00012438"/>
    </source>
</evidence>
<keyword evidence="4" id="KW-0597">Phosphoprotein</keyword>
<evidence type="ECO:0000256" key="5">
    <source>
        <dbReference type="ARBA" id="ARBA00022679"/>
    </source>
</evidence>
<comment type="subcellular location">
    <subcellularLocation>
        <location evidence="2">Cell membrane</location>
    </subcellularLocation>
</comment>
<dbReference type="Gene3D" id="1.10.287.130">
    <property type="match status" value="1"/>
</dbReference>
<keyword evidence="9" id="KW-0902">Two-component regulatory system</keyword>
<dbReference type="Gene3D" id="6.10.340.10">
    <property type="match status" value="1"/>
</dbReference>
<dbReference type="InterPro" id="IPR036097">
    <property type="entry name" value="HisK_dim/P_sf"/>
</dbReference>
<dbReference type="RefSeq" id="WP_345359417.1">
    <property type="nucleotide sequence ID" value="NZ_BAABHJ010000019.1"/>
</dbReference>
<dbReference type="InterPro" id="IPR005467">
    <property type="entry name" value="His_kinase_dom"/>
</dbReference>
<dbReference type="SMART" id="SM00388">
    <property type="entry name" value="HisKA"/>
    <property type="match status" value="1"/>
</dbReference>
<dbReference type="CDD" id="cd06225">
    <property type="entry name" value="HAMP"/>
    <property type="match status" value="1"/>
</dbReference>
<sequence length="451" mass="48036">MTSRILAAFLVLTGGLIIGALLPLGFAMADQHRRDYQSSTLELARALATTAEEGIEDRDSTTTLPARLATVRREAEGGDQAVVTVVDRKSRVLVGRDSGLYTPDRVAIGLRGQTRVSDLGGRLLAIVPVGAQDERVKGAVLLARPLTPLRERVDRLWMRLGLVAFAAVVTAVVLTVYLARWVGRPLRRLGVAAEALGTGELAARADPPRRPPEVRGLAERFNVMAARLENLIYDSRAVLADVSHQLRTPLAALRLRIELFAEEARSGGREADAAEFEAALDELGRLARMVDGLLAVARAENTTTPPQVIAVTDLLRERVDAWRPVAAERGVELLLGPGESLTAMLGPGRLEQAIDNLVDNALTATPEGGHVRIGAGRTDHLVRVTVADDGPGMSPGAMTEAFRRFRTGRAGGTGLGLPIVHRLITADGGDVTLSETPGGGLTVTLDLPATR</sequence>
<feature type="domain" description="Histidine kinase" evidence="12">
    <location>
        <begin position="241"/>
        <end position="451"/>
    </location>
</feature>
<evidence type="ECO:0000256" key="2">
    <source>
        <dbReference type="ARBA" id="ARBA00004236"/>
    </source>
</evidence>
<evidence type="ECO:0000256" key="4">
    <source>
        <dbReference type="ARBA" id="ARBA00022553"/>
    </source>
</evidence>
<evidence type="ECO:0000256" key="1">
    <source>
        <dbReference type="ARBA" id="ARBA00000085"/>
    </source>
</evidence>
<comment type="catalytic activity">
    <reaction evidence="1">
        <text>ATP + protein L-histidine = ADP + protein N-phospho-L-histidine.</text>
        <dbReference type="EC" id="2.7.13.3"/>
    </reaction>
</comment>
<dbReference type="EC" id="2.7.13.3" evidence="3"/>
<name>A0ABP8TMR7_9ACTN</name>
<dbReference type="SMART" id="SM00387">
    <property type="entry name" value="HATPase_c"/>
    <property type="match status" value="1"/>
</dbReference>
<dbReference type="SUPFAM" id="SSF158472">
    <property type="entry name" value="HAMP domain-like"/>
    <property type="match status" value="1"/>
</dbReference>
<evidence type="ECO:0000256" key="8">
    <source>
        <dbReference type="ARBA" id="ARBA00022989"/>
    </source>
</evidence>
<dbReference type="Pfam" id="PF00512">
    <property type="entry name" value="HisKA"/>
    <property type="match status" value="1"/>
</dbReference>
<feature type="domain" description="HAMP" evidence="13">
    <location>
        <begin position="180"/>
        <end position="233"/>
    </location>
</feature>
<dbReference type="CDD" id="cd00075">
    <property type="entry name" value="HATPase"/>
    <property type="match status" value="1"/>
</dbReference>
<dbReference type="PRINTS" id="PR00344">
    <property type="entry name" value="BCTRLSENSOR"/>
</dbReference>
<dbReference type="Gene3D" id="3.30.565.10">
    <property type="entry name" value="Histidine kinase-like ATPase, C-terminal domain"/>
    <property type="match status" value="1"/>
</dbReference>
<dbReference type="Pfam" id="PF00672">
    <property type="entry name" value="HAMP"/>
    <property type="match status" value="1"/>
</dbReference>
<dbReference type="InterPro" id="IPR036890">
    <property type="entry name" value="HATPase_C_sf"/>
</dbReference>
<keyword evidence="5" id="KW-0808">Transferase</keyword>
<evidence type="ECO:0000313" key="14">
    <source>
        <dbReference type="EMBL" id="GAA4612014.1"/>
    </source>
</evidence>
<evidence type="ECO:0000256" key="7">
    <source>
        <dbReference type="ARBA" id="ARBA00022777"/>
    </source>
</evidence>
<dbReference type="PROSITE" id="PS50885">
    <property type="entry name" value="HAMP"/>
    <property type="match status" value="1"/>
</dbReference>
<evidence type="ECO:0000259" key="13">
    <source>
        <dbReference type="PROSITE" id="PS50885"/>
    </source>
</evidence>
<keyword evidence="8 11" id="KW-1133">Transmembrane helix</keyword>
<feature type="transmembrane region" description="Helical" evidence="11">
    <location>
        <begin position="156"/>
        <end position="179"/>
    </location>
</feature>
<organism evidence="14 15">
    <name type="scientific">Actinoallomurus liliacearum</name>
    <dbReference type="NCBI Taxonomy" id="1080073"/>
    <lineage>
        <taxon>Bacteria</taxon>
        <taxon>Bacillati</taxon>
        <taxon>Actinomycetota</taxon>
        <taxon>Actinomycetes</taxon>
        <taxon>Streptosporangiales</taxon>
        <taxon>Thermomonosporaceae</taxon>
        <taxon>Actinoallomurus</taxon>
    </lineage>
</organism>
<evidence type="ECO:0000259" key="12">
    <source>
        <dbReference type="PROSITE" id="PS50109"/>
    </source>
</evidence>
<keyword evidence="6 11" id="KW-0812">Transmembrane</keyword>
<keyword evidence="7 14" id="KW-0418">Kinase</keyword>
<dbReference type="Pfam" id="PF02518">
    <property type="entry name" value="HATPase_c"/>
    <property type="match status" value="1"/>
</dbReference>
<reference evidence="15" key="1">
    <citation type="journal article" date="2019" name="Int. J. Syst. Evol. Microbiol.">
        <title>The Global Catalogue of Microorganisms (GCM) 10K type strain sequencing project: providing services to taxonomists for standard genome sequencing and annotation.</title>
        <authorList>
            <consortium name="The Broad Institute Genomics Platform"/>
            <consortium name="The Broad Institute Genome Sequencing Center for Infectious Disease"/>
            <person name="Wu L."/>
            <person name="Ma J."/>
        </authorList>
    </citation>
    <scope>NUCLEOTIDE SEQUENCE [LARGE SCALE GENOMIC DNA]</scope>
    <source>
        <strain evidence="15">JCM 17938</strain>
    </source>
</reference>
<evidence type="ECO:0000256" key="6">
    <source>
        <dbReference type="ARBA" id="ARBA00022692"/>
    </source>
</evidence>
<protein>
    <recommendedName>
        <fullName evidence="3">histidine kinase</fullName>
        <ecNumber evidence="3">2.7.13.3</ecNumber>
    </recommendedName>
</protein>
<keyword evidence="15" id="KW-1185">Reference proteome</keyword>
<dbReference type="InterPro" id="IPR003661">
    <property type="entry name" value="HisK_dim/P_dom"/>
</dbReference>
<dbReference type="PANTHER" id="PTHR45436">
    <property type="entry name" value="SENSOR HISTIDINE KINASE YKOH"/>
    <property type="match status" value="1"/>
</dbReference>
<dbReference type="SUPFAM" id="SSF55874">
    <property type="entry name" value="ATPase domain of HSP90 chaperone/DNA topoisomerase II/histidine kinase"/>
    <property type="match status" value="1"/>
</dbReference>
<proteinExistence type="predicted"/>
<evidence type="ECO:0000313" key="15">
    <source>
        <dbReference type="Proteomes" id="UP001500212"/>
    </source>
</evidence>
<evidence type="ECO:0000256" key="10">
    <source>
        <dbReference type="ARBA" id="ARBA00023136"/>
    </source>
</evidence>
<dbReference type="SMART" id="SM00304">
    <property type="entry name" value="HAMP"/>
    <property type="match status" value="1"/>
</dbReference>
<dbReference type="InterPro" id="IPR003594">
    <property type="entry name" value="HATPase_dom"/>
</dbReference>
<dbReference type="EMBL" id="BAABHJ010000019">
    <property type="protein sequence ID" value="GAA4612014.1"/>
    <property type="molecule type" value="Genomic_DNA"/>
</dbReference>
<dbReference type="CDD" id="cd00082">
    <property type="entry name" value="HisKA"/>
    <property type="match status" value="1"/>
</dbReference>
<dbReference type="InterPro" id="IPR003660">
    <property type="entry name" value="HAMP_dom"/>
</dbReference>
<dbReference type="PANTHER" id="PTHR45436:SF5">
    <property type="entry name" value="SENSOR HISTIDINE KINASE TRCS"/>
    <property type="match status" value="1"/>
</dbReference>
<accession>A0ABP8TMR7</accession>
<comment type="caution">
    <text evidence="14">The sequence shown here is derived from an EMBL/GenBank/DDBJ whole genome shotgun (WGS) entry which is preliminary data.</text>
</comment>
<keyword evidence="10 11" id="KW-0472">Membrane</keyword>
<dbReference type="InterPro" id="IPR050428">
    <property type="entry name" value="TCS_sensor_his_kinase"/>
</dbReference>
<dbReference type="Proteomes" id="UP001500212">
    <property type="component" value="Unassembled WGS sequence"/>
</dbReference>
<dbReference type="SUPFAM" id="SSF47384">
    <property type="entry name" value="Homodimeric domain of signal transducing histidine kinase"/>
    <property type="match status" value="1"/>
</dbReference>